<protein>
    <submittedName>
        <fullName evidence="3">DNA-binding family protein</fullName>
    </submittedName>
</protein>
<dbReference type="SUPFAM" id="SSF47729">
    <property type="entry name" value="IHF-like DNA-binding proteins"/>
    <property type="match status" value="1"/>
</dbReference>
<dbReference type="Pfam" id="PF18291">
    <property type="entry name" value="HU-HIG"/>
    <property type="match status" value="1"/>
</dbReference>
<dbReference type="GeneID" id="60368548"/>
<dbReference type="EMBL" id="JGCY01000244">
    <property type="protein sequence ID" value="EXY75324.1"/>
    <property type="molecule type" value="Genomic_DNA"/>
</dbReference>
<evidence type="ECO:0000313" key="3">
    <source>
        <dbReference type="EMBL" id="EXY75324.1"/>
    </source>
</evidence>
<keyword evidence="1 3" id="KW-0238">DNA-binding</keyword>
<dbReference type="GO" id="GO:0003677">
    <property type="term" value="F:DNA binding"/>
    <property type="evidence" value="ECO:0007669"/>
    <property type="project" value="UniProtKB-KW"/>
</dbReference>
<dbReference type="InterPro" id="IPR010992">
    <property type="entry name" value="IHF-like_DNA-bd_dom_sf"/>
</dbReference>
<dbReference type="Proteomes" id="UP000020529">
    <property type="component" value="Unassembled WGS sequence"/>
</dbReference>
<comment type="caution">
    <text evidence="3">The sequence shown here is derived from an EMBL/GenBank/DDBJ whole genome shotgun (WGS) entry which is preliminary data.</text>
</comment>
<dbReference type="InterPro" id="IPR005902">
    <property type="entry name" value="HU_DNA-bd_put"/>
</dbReference>
<dbReference type="AlphaFoldDB" id="A0A015ST13"/>
<evidence type="ECO:0000313" key="4">
    <source>
        <dbReference type="Proteomes" id="UP000020529"/>
    </source>
</evidence>
<reference evidence="3 4" key="1">
    <citation type="submission" date="2014-02" db="EMBL/GenBank/DDBJ databases">
        <authorList>
            <person name="Sears C."/>
            <person name="Carroll K."/>
            <person name="Sack B.R."/>
            <person name="Qadri F."/>
            <person name="Myers L.L."/>
            <person name="Chung G.-T."/>
            <person name="Escheverria P."/>
            <person name="Fraser C.M."/>
            <person name="Sadzewicz L."/>
            <person name="Shefchek K.A."/>
            <person name="Tallon L."/>
            <person name="Das S.P."/>
            <person name="Daugherty S."/>
            <person name="Mongodin E.F."/>
        </authorList>
    </citation>
    <scope>NUCLEOTIDE SEQUENCE [LARGE SCALE GENOMIC DNA]</scope>
    <source>
        <strain evidence="4">3988T(B)14</strain>
    </source>
</reference>
<gene>
    <name evidence="3" type="ORF">M124_0896</name>
</gene>
<dbReference type="NCBIfam" id="TIGR01201">
    <property type="entry name" value="HU_rel"/>
    <property type="match status" value="1"/>
</dbReference>
<proteinExistence type="predicted"/>
<feature type="domain" description="HU" evidence="2">
    <location>
        <begin position="1"/>
        <end position="126"/>
    </location>
</feature>
<evidence type="ECO:0000259" key="2">
    <source>
        <dbReference type="Pfam" id="PF18291"/>
    </source>
</evidence>
<dbReference type="Gene3D" id="4.10.520.10">
    <property type="entry name" value="IHF-like DNA-binding proteins"/>
    <property type="match status" value="1"/>
</dbReference>
<organism evidence="3 4">
    <name type="scientific">Bacteroides fragilis str. 3988T(B)14</name>
    <dbReference type="NCBI Taxonomy" id="1339315"/>
    <lineage>
        <taxon>Bacteria</taxon>
        <taxon>Pseudomonadati</taxon>
        <taxon>Bacteroidota</taxon>
        <taxon>Bacteroidia</taxon>
        <taxon>Bacteroidales</taxon>
        <taxon>Bacteroidaceae</taxon>
        <taxon>Bacteroides</taxon>
    </lineage>
</organism>
<dbReference type="PATRIC" id="fig|1339315.3.peg.1690"/>
<dbReference type="InterPro" id="IPR041607">
    <property type="entry name" value="HU-HIG"/>
</dbReference>
<accession>A0A015ST13</accession>
<name>A0A015ST13_BACFG</name>
<dbReference type="RefSeq" id="WP_005795912.1">
    <property type="nucleotide sequence ID" value="NZ_JGCY01000244.1"/>
</dbReference>
<evidence type="ECO:0000256" key="1">
    <source>
        <dbReference type="ARBA" id="ARBA00023125"/>
    </source>
</evidence>
<sequence length="142" mass="16024">MPINYVVRKKKDQSGNEVKELYYAVPSAIQNKGVSEKQLAEDLHDNSSLSAGDVLSVLEQLPKAIARHMKEGRTVTIRGLGTFYPALSSEGCETPEECTPNKVRLTRICFRADTAFTYDVKHCEFESMQLRFTKRPKPGKEE</sequence>